<evidence type="ECO:0000313" key="2">
    <source>
        <dbReference type="Proteomes" id="UP001221898"/>
    </source>
</evidence>
<proteinExistence type="predicted"/>
<name>A0AAD7WEM5_9TELE</name>
<organism evidence="1 2">
    <name type="scientific">Aldrovandia affinis</name>
    <dbReference type="NCBI Taxonomy" id="143900"/>
    <lineage>
        <taxon>Eukaryota</taxon>
        <taxon>Metazoa</taxon>
        <taxon>Chordata</taxon>
        <taxon>Craniata</taxon>
        <taxon>Vertebrata</taxon>
        <taxon>Euteleostomi</taxon>
        <taxon>Actinopterygii</taxon>
        <taxon>Neopterygii</taxon>
        <taxon>Teleostei</taxon>
        <taxon>Notacanthiformes</taxon>
        <taxon>Halosauridae</taxon>
        <taxon>Aldrovandia</taxon>
    </lineage>
</organism>
<evidence type="ECO:0000313" key="1">
    <source>
        <dbReference type="EMBL" id="KAJ8394197.1"/>
    </source>
</evidence>
<dbReference type="Proteomes" id="UP001221898">
    <property type="component" value="Unassembled WGS sequence"/>
</dbReference>
<keyword evidence="2" id="KW-1185">Reference proteome</keyword>
<gene>
    <name evidence="1" type="ORF">AAFF_G00050020</name>
</gene>
<reference evidence="1" key="1">
    <citation type="journal article" date="2023" name="Science">
        <title>Genome structures resolve the early diversification of teleost fishes.</title>
        <authorList>
            <person name="Parey E."/>
            <person name="Louis A."/>
            <person name="Montfort J."/>
            <person name="Bouchez O."/>
            <person name="Roques C."/>
            <person name="Iampietro C."/>
            <person name="Lluch J."/>
            <person name="Castinel A."/>
            <person name="Donnadieu C."/>
            <person name="Desvignes T."/>
            <person name="Floi Bucao C."/>
            <person name="Jouanno E."/>
            <person name="Wen M."/>
            <person name="Mejri S."/>
            <person name="Dirks R."/>
            <person name="Jansen H."/>
            <person name="Henkel C."/>
            <person name="Chen W.J."/>
            <person name="Zahm M."/>
            <person name="Cabau C."/>
            <person name="Klopp C."/>
            <person name="Thompson A.W."/>
            <person name="Robinson-Rechavi M."/>
            <person name="Braasch I."/>
            <person name="Lecointre G."/>
            <person name="Bobe J."/>
            <person name="Postlethwait J.H."/>
            <person name="Berthelot C."/>
            <person name="Roest Crollius H."/>
            <person name="Guiguen Y."/>
        </authorList>
    </citation>
    <scope>NUCLEOTIDE SEQUENCE</scope>
    <source>
        <strain evidence="1">NC1722</strain>
    </source>
</reference>
<accession>A0AAD7WEM5</accession>
<dbReference type="AlphaFoldDB" id="A0AAD7WEM5"/>
<sequence>MHWLVSRSVRGAARADWSSGRFRRCLTLIEGRVEREDCKTSRRRERKREEKGIHRISKFLFSNKPHYRGEPYFWQDLGGASGSV</sequence>
<comment type="caution">
    <text evidence="1">The sequence shown here is derived from an EMBL/GenBank/DDBJ whole genome shotgun (WGS) entry which is preliminary data.</text>
</comment>
<dbReference type="EMBL" id="JAINUG010000129">
    <property type="protein sequence ID" value="KAJ8394197.1"/>
    <property type="molecule type" value="Genomic_DNA"/>
</dbReference>
<protein>
    <submittedName>
        <fullName evidence="1">Uncharacterized protein</fullName>
    </submittedName>
</protein>